<feature type="transmembrane region" description="Helical" evidence="1">
    <location>
        <begin position="98"/>
        <end position="118"/>
    </location>
</feature>
<dbReference type="AlphaFoldDB" id="A0A975SVT1"/>
<evidence type="ECO:0000256" key="1">
    <source>
        <dbReference type="SAM" id="Phobius"/>
    </source>
</evidence>
<feature type="transmembrane region" description="Helical" evidence="1">
    <location>
        <begin position="68"/>
        <end position="86"/>
    </location>
</feature>
<sequence length="211" mass="21931">MEKAPVSETGAPVGTDASTLGQVPLWFFQGVAAFPRRMDSAPAVVYVTVGLVTLGLIGVGLATATRRLRVTTVLVLAVAVLVPVAVTEATVGTGGPLWQGRYGLPFHIGVVLLAGLALERRAHWHHLAPVLLLVAGVCLAVGQVVSPVQVLRHELATSPLRDSASWVHLSVWCVGLLVLAGLACYACALATWRRTTTVGGVAGSGPVRPRS</sequence>
<dbReference type="EMBL" id="CP077062">
    <property type="protein sequence ID" value="QWZ06375.1"/>
    <property type="molecule type" value="Genomic_DNA"/>
</dbReference>
<organism evidence="2 3">
    <name type="scientific">Nocardioides panacis</name>
    <dbReference type="NCBI Taxonomy" id="2849501"/>
    <lineage>
        <taxon>Bacteria</taxon>
        <taxon>Bacillati</taxon>
        <taxon>Actinomycetota</taxon>
        <taxon>Actinomycetes</taxon>
        <taxon>Propionibacteriales</taxon>
        <taxon>Nocardioidaceae</taxon>
        <taxon>Nocardioides</taxon>
    </lineage>
</organism>
<protein>
    <submittedName>
        <fullName evidence="2">Uncharacterized protein</fullName>
    </submittedName>
</protein>
<reference evidence="2" key="1">
    <citation type="submission" date="2021-06" db="EMBL/GenBank/DDBJ databases">
        <title>Complete genome sequence of Nocardioides sp. G188.</title>
        <authorList>
            <person name="Im W.-T."/>
        </authorList>
    </citation>
    <scope>NUCLEOTIDE SEQUENCE</scope>
    <source>
        <strain evidence="2">G188</strain>
    </source>
</reference>
<keyword evidence="1" id="KW-0812">Transmembrane</keyword>
<feature type="transmembrane region" description="Helical" evidence="1">
    <location>
        <begin position="130"/>
        <end position="149"/>
    </location>
</feature>
<proteinExistence type="predicted"/>
<name>A0A975SVT1_9ACTN</name>
<feature type="transmembrane region" description="Helical" evidence="1">
    <location>
        <begin position="43"/>
        <end position="61"/>
    </location>
</feature>
<dbReference type="RefSeq" id="WP_216937254.1">
    <property type="nucleotide sequence ID" value="NZ_CP077062.1"/>
</dbReference>
<keyword evidence="3" id="KW-1185">Reference proteome</keyword>
<dbReference type="KEGG" id="nps:KRR39_12215"/>
<evidence type="ECO:0000313" key="3">
    <source>
        <dbReference type="Proteomes" id="UP000683575"/>
    </source>
</evidence>
<keyword evidence="1" id="KW-1133">Transmembrane helix</keyword>
<evidence type="ECO:0000313" key="2">
    <source>
        <dbReference type="EMBL" id="QWZ06375.1"/>
    </source>
</evidence>
<feature type="transmembrane region" description="Helical" evidence="1">
    <location>
        <begin position="169"/>
        <end position="192"/>
    </location>
</feature>
<accession>A0A975SVT1</accession>
<gene>
    <name evidence="2" type="ORF">KRR39_12215</name>
</gene>
<dbReference type="Proteomes" id="UP000683575">
    <property type="component" value="Chromosome"/>
</dbReference>
<keyword evidence="1" id="KW-0472">Membrane</keyword>